<dbReference type="PROSITE" id="PS51891">
    <property type="entry name" value="CENP_V_GFA"/>
    <property type="match status" value="1"/>
</dbReference>
<protein>
    <recommendedName>
        <fullName evidence="4">CENP-V/GFA domain-containing protein</fullName>
    </recommendedName>
</protein>
<dbReference type="PANTHER" id="PTHR28620:SF1">
    <property type="entry name" value="CENP-V_GFA DOMAIN-CONTAINING PROTEIN"/>
    <property type="match status" value="1"/>
</dbReference>
<comment type="caution">
    <text evidence="5">The sequence shown here is derived from an EMBL/GenBank/DDBJ whole genome shotgun (WGS) entry which is preliminary data.</text>
</comment>
<dbReference type="PANTHER" id="PTHR28620">
    <property type="entry name" value="CENTROMERE PROTEIN V"/>
    <property type="match status" value="1"/>
</dbReference>
<proteinExistence type="inferred from homology"/>
<dbReference type="InterPro" id="IPR006913">
    <property type="entry name" value="CENP-V/GFA"/>
</dbReference>
<evidence type="ECO:0000259" key="4">
    <source>
        <dbReference type="PROSITE" id="PS51891"/>
    </source>
</evidence>
<keyword evidence="3" id="KW-0862">Zinc</keyword>
<organism evidence="5 6">
    <name type="scientific">Orchesella dallaii</name>
    <dbReference type="NCBI Taxonomy" id="48710"/>
    <lineage>
        <taxon>Eukaryota</taxon>
        <taxon>Metazoa</taxon>
        <taxon>Ecdysozoa</taxon>
        <taxon>Arthropoda</taxon>
        <taxon>Hexapoda</taxon>
        <taxon>Collembola</taxon>
        <taxon>Entomobryomorpha</taxon>
        <taxon>Entomobryoidea</taxon>
        <taxon>Orchesellidae</taxon>
        <taxon>Orchesellinae</taxon>
        <taxon>Orchesella</taxon>
    </lineage>
</organism>
<keyword evidence="6" id="KW-1185">Reference proteome</keyword>
<dbReference type="InterPro" id="IPR011057">
    <property type="entry name" value="Mss4-like_sf"/>
</dbReference>
<evidence type="ECO:0000313" key="5">
    <source>
        <dbReference type="EMBL" id="CAL8143370.1"/>
    </source>
</evidence>
<accession>A0ABP1S3X4</accession>
<sequence length="133" mass="14932">MSAMLKYCGSCHCGAIKYEVLAPRELHVVDCNCSVCTKKQTRHFIVPASNFKLVTGHTELTTYTFGTHQAKHMFCSKCGVQSFYIPRSNPDGMAIMPHCLDGPHPIKMVVEKFDGQNREDTVNKSGIRDRSKH</sequence>
<dbReference type="Gene3D" id="2.170.150.70">
    <property type="match status" value="1"/>
</dbReference>
<dbReference type="Pfam" id="PF04828">
    <property type="entry name" value="GFA"/>
    <property type="match status" value="1"/>
</dbReference>
<dbReference type="SUPFAM" id="SSF51316">
    <property type="entry name" value="Mss4-like"/>
    <property type="match status" value="1"/>
</dbReference>
<comment type="similarity">
    <text evidence="1">Belongs to the Gfa family.</text>
</comment>
<name>A0ABP1S3X4_9HEXA</name>
<evidence type="ECO:0000256" key="1">
    <source>
        <dbReference type="ARBA" id="ARBA00005495"/>
    </source>
</evidence>
<gene>
    <name evidence="5" type="ORF">ODALV1_LOCUS29505</name>
</gene>
<evidence type="ECO:0000256" key="2">
    <source>
        <dbReference type="ARBA" id="ARBA00022723"/>
    </source>
</evidence>
<dbReference type="Proteomes" id="UP001642540">
    <property type="component" value="Unassembled WGS sequence"/>
</dbReference>
<dbReference type="EMBL" id="CAXLJM020000156">
    <property type="protein sequence ID" value="CAL8143370.1"/>
    <property type="molecule type" value="Genomic_DNA"/>
</dbReference>
<dbReference type="InterPro" id="IPR052355">
    <property type="entry name" value="CENP-V-like"/>
</dbReference>
<feature type="domain" description="CENP-V/GFA" evidence="4">
    <location>
        <begin position="7"/>
        <end position="119"/>
    </location>
</feature>
<reference evidence="5 6" key="1">
    <citation type="submission" date="2024-08" db="EMBL/GenBank/DDBJ databases">
        <authorList>
            <person name="Cucini C."/>
            <person name="Frati F."/>
        </authorList>
    </citation>
    <scope>NUCLEOTIDE SEQUENCE [LARGE SCALE GENOMIC DNA]</scope>
</reference>
<evidence type="ECO:0000256" key="3">
    <source>
        <dbReference type="ARBA" id="ARBA00022833"/>
    </source>
</evidence>
<evidence type="ECO:0000313" key="6">
    <source>
        <dbReference type="Proteomes" id="UP001642540"/>
    </source>
</evidence>
<keyword evidence="2" id="KW-0479">Metal-binding</keyword>